<organism evidence="1 2">
    <name type="scientific">Ruminococcus callidus ATCC 27760</name>
    <dbReference type="NCBI Taxonomy" id="411473"/>
    <lineage>
        <taxon>Bacteria</taxon>
        <taxon>Bacillati</taxon>
        <taxon>Bacillota</taxon>
        <taxon>Clostridia</taxon>
        <taxon>Eubacteriales</taxon>
        <taxon>Oscillospiraceae</taxon>
        <taxon>Ruminococcus</taxon>
    </lineage>
</organism>
<comment type="caution">
    <text evidence="1">The sequence shown here is derived from an EMBL/GenBank/DDBJ whole genome shotgun (WGS) entry which is preliminary data.</text>
</comment>
<accession>U2KWL1</accession>
<name>U2KWL1_9FIRM</name>
<protein>
    <submittedName>
        <fullName evidence="1">Uncharacterized protein</fullName>
    </submittedName>
</protein>
<dbReference type="STRING" id="411473.RUMCAL_01002"/>
<dbReference type="HOGENOM" id="CLU_1524058_0_0_9"/>
<dbReference type="Proteomes" id="UP000016662">
    <property type="component" value="Unassembled WGS sequence"/>
</dbReference>
<reference evidence="1 2" key="1">
    <citation type="submission" date="2013-07" db="EMBL/GenBank/DDBJ databases">
        <authorList>
            <person name="Weinstock G."/>
            <person name="Sodergren E."/>
            <person name="Wylie T."/>
            <person name="Fulton L."/>
            <person name="Fulton R."/>
            <person name="Fronick C."/>
            <person name="O'Laughlin M."/>
            <person name="Godfrey J."/>
            <person name="Miner T."/>
            <person name="Herter B."/>
            <person name="Appelbaum E."/>
            <person name="Cordes M."/>
            <person name="Lek S."/>
            <person name="Wollam A."/>
            <person name="Pepin K.H."/>
            <person name="Palsikar V.B."/>
            <person name="Mitreva M."/>
            <person name="Wilson R.K."/>
        </authorList>
    </citation>
    <scope>NUCLEOTIDE SEQUENCE [LARGE SCALE GENOMIC DNA]</scope>
    <source>
        <strain evidence="1 2">ATCC 27760</strain>
    </source>
</reference>
<sequence length="176" mass="19201">MQCLTKSAVTAMVNVIFPKPQFRLVCPNVPVHRLTPFDKVIAAVRTGDLDLSLALGNTDFLSALGALEDPVCFVAAFLAEEAADRGSQFQKLCVFCLPACNILGKDAEIGIHQHCNGKQIKDAVCRTAFAGKNGDQQEKQKYPEKEFVQGIVPAVSATHELHQPFSEIGHRENLLL</sequence>
<evidence type="ECO:0000313" key="1">
    <source>
        <dbReference type="EMBL" id="ERJ96672.1"/>
    </source>
</evidence>
<keyword evidence="2" id="KW-1185">Reference proteome</keyword>
<dbReference type="EMBL" id="AWVF01000110">
    <property type="protein sequence ID" value="ERJ96672.1"/>
    <property type="molecule type" value="Genomic_DNA"/>
</dbReference>
<dbReference type="AlphaFoldDB" id="U2KWL1"/>
<proteinExistence type="predicted"/>
<evidence type="ECO:0000313" key="2">
    <source>
        <dbReference type="Proteomes" id="UP000016662"/>
    </source>
</evidence>
<gene>
    <name evidence="1" type="ORF">RUMCAL_01002</name>
</gene>